<evidence type="ECO:0000259" key="4">
    <source>
        <dbReference type="PROSITE" id="PS50887"/>
    </source>
</evidence>
<dbReference type="Gene3D" id="3.30.450.20">
    <property type="entry name" value="PAS domain"/>
    <property type="match status" value="1"/>
</dbReference>
<dbReference type="Gene3D" id="3.20.20.450">
    <property type="entry name" value="EAL domain"/>
    <property type="match status" value="1"/>
</dbReference>
<feature type="region of interest" description="Disordered" evidence="1">
    <location>
        <begin position="368"/>
        <end position="396"/>
    </location>
</feature>
<proteinExistence type="predicted"/>
<dbReference type="CDD" id="cd01948">
    <property type="entry name" value="EAL"/>
    <property type="match status" value="1"/>
</dbReference>
<dbReference type="SMART" id="SM00052">
    <property type="entry name" value="EAL"/>
    <property type="match status" value="1"/>
</dbReference>
<dbReference type="InterPro" id="IPR043128">
    <property type="entry name" value="Rev_trsase/Diguanyl_cyclase"/>
</dbReference>
<dbReference type="CDD" id="cd00130">
    <property type="entry name" value="PAS"/>
    <property type="match status" value="1"/>
</dbReference>
<feature type="compositionally biased region" description="Low complexity" evidence="1">
    <location>
        <begin position="385"/>
        <end position="396"/>
    </location>
</feature>
<evidence type="ECO:0000313" key="5">
    <source>
        <dbReference type="EMBL" id="GAA2003148.1"/>
    </source>
</evidence>
<dbReference type="NCBIfam" id="TIGR00229">
    <property type="entry name" value="sensory_box"/>
    <property type="match status" value="1"/>
</dbReference>
<gene>
    <name evidence="5" type="ORF">GCM10009755_10110</name>
</gene>
<dbReference type="InterPro" id="IPR000014">
    <property type="entry name" value="PAS"/>
</dbReference>
<dbReference type="CDD" id="cd01949">
    <property type="entry name" value="GGDEF"/>
    <property type="match status" value="1"/>
</dbReference>
<evidence type="ECO:0000259" key="2">
    <source>
        <dbReference type="PROSITE" id="PS50112"/>
    </source>
</evidence>
<dbReference type="PROSITE" id="PS50883">
    <property type="entry name" value="EAL"/>
    <property type="match status" value="1"/>
</dbReference>
<dbReference type="Pfam" id="PF00563">
    <property type="entry name" value="EAL"/>
    <property type="match status" value="1"/>
</dbReference>
<dbReference type="Pfam" id="PF00990">
    <property type="entry name" value="GGDEF"/>
    <property type="match status" value="1"/>
</dbReference>
<dbReference type="InterPro" id="IPR000160">
    <property type="entry name" value="GGDEF_dom"/>
</dbReference>
<dbReference type="PROSITE" id="PS50112">
    <property type="entry name" value="PAS"/>
    <property type="match status" value="1"/>
</dbReference>
<dbReference type="SUPFAM" id="SSF55073">
    <property type="entry name" value="Nucleotide cyclase"/>
    <property type="match status" value="1"/>
</dbReference>
<comment type="caution">
    <text evidence="5">The sequence shown here is derived from an EMBL/GenBank/DDBJ whole genome shotgun (WGS) entry which is preliminary data.</text>
</comment>
<feature type="compositionally biased region" description="Low complexity" evidence="1">
    <location>
        <begin position="368"/>
        <end position="379"/>
    </location>
</feature>
<feature type="domain" description="EAL" evidence="3">
    <location>
        <begin position="323"/>
        <end position="604"/>
    </location>
</feature>
<accession>A0ABP5EN95</accession>
<dbReference type="InterPro" id="IPR035965">
    <property type="entry name" value="PAS-like_dom_sf"/>
</dbReference>
<feature type="domain" description="GGDEF" evidence="4">
    <location>
        <begin position="172"/>
        <end position="314"/>
    </location>
</feature>
<dbReference type="RefSeq" id="WP_344307574.1">
    <property type="nucleotide sequence ID" value="NZ_BAAANO010000009.1"/>
</dbReference>
<organism evidence="5 6">
    <name type="scientific">Brevibacterium samyangense</name>
    <dbReference type="NCBI Taxonomy" id="366888"/>
    <lineage>
        <taxon>Bacteria</taxon>
        <taxon>Bacillati</taxon>
        <taxon>Actinomycetota</taxon>
        <taxon>Actinomycetes</taxon>
        <taxon>Micrococcales</taxon>
        <taxon>Brevibacteriaceae</taxon>
        <taxon>Brevibacterium</taxon>
    </lineage>
</organism>
<dbReference type="InterPro" id="IPR001633">
    <property type="entry name" value="EAL_dom"/>
</dbReference>
<dbReference type="PANTHER" id="PTHR44757">
    <property type="entry name" value="DIGUANYLATE CYCLASE DGCP"/>
    <property type="match status" value="1"/>
</dbReference>
<dbReference type="SUPFAM" id="SSF55785">
    <property type="entry name" value="PYP-like sensor domain (PAS domain)"/>
    <property type="match status" value="1"/>
</dbReference>
<reference evidence="6" key="1">
    <citation type="journal article" date="2019" name="Int. J. Syst. Evol. Microbiol.">
        <title>The Global Catalogue of Microorganisms (GCM) 10K type strain sequencing project: providing services to taxonomists for standard genome sequencing and annotation.</title>
        <authorList>
            <consortium name="The Broad Institute Genomics Platform"/>
            <consortium name="The Broad Institute Genome Sequencing Center for Infectious Disease"/>
            <person name="Wu L."/>
            <person name="Ma J."/>
        </authorList>
    </citation>
    <scope>NUCLEOTIDE SEQUENCE [LARGE SCALE GENOMIC DNA]</scope>
    <source>
        <strain evidence="6">JCM 14546</strain>
    </source>
</reference>
<dbReference type="SMART" id="SM00091">
    <property type="entry name" value="PAS"/>
    <property type="match status" value="1"/>
</dbReference>
<evidence type="ECO:0000259" key="3">
    <source>
        <dbReference type="PROSITE" id="PS50883"/>
    </source>
</evidence>
<evidence type="ECO:0000256" key="1">
    <source>
        <dbReference type="SAM" id="MobiDB-lite"/>
    </source>
</evidence>
<evidence type="ECO:0000313" key="6">
    <source>
        <dbReference type="Proteomes" id="UP001500755"/>
    </source>
</evidence>
<dbReference type="InterPro" id="IPR029787">
    <property type="entry name" value="Nucleotide_cyclase"/>
</dbReference>
<dbReference type="SUPFAM" id="SSF141868">
    <property type="entry name" value="EAL domain-like"/>
    <property type="match status" value="2"/>
</dbReference>
<dbReference type="EMBL" id="BAAANO010000009">
    <property type="protein sequence ID" value="GAA2003148.1"/>
    <property type="molecule type" value="Genomic_DNA"/>
</dbReference>
<dbReference type="PROSITE" id="PS50887">
    <property type="entry name" value="GGDEF"/>
    <property type="match status" value="1"/>
</dbReference>
<dbReference type="InterPro" id="IPR035919">
    <property type="entry name" value="EAL_sf"/>
</dbReference>
<sequence length="606" mass="66111">MAHEIHTDSHVPPPLTPIAASAFHASPTAALVVEISGIVIDANDSVTDLFGWSRTELIGSNAWALLDQPWLHTDAFDEHNVPRPGNHFDREVTVVRRNGEKVPVLTRISRLTDEETEPALYLVSCQDLASAEEVRRRGLAEAEIDQLTECLTRTAFIRHLDEMLSLASLSDVAVALLFVDMDDFKEINDLYGHPVGDALLRHAAREFARVLAEEVADGAGTIGRLGGDEFAIAIPVTEPDAAGRLALTVAERIGEVIRLPFVVDDITLRTSASVGLATFPQDERERSELFRAADIAMYTAKRTRGEQRVFAFDRTMKDGLEAEKAIVRDVRYALAHDSFEIHYQPLVDFTSRRLLGFEALLRMRCTDPTATGPTTEAPARPGPTAPGAAPTTAEAPALRPPDAFLPVAARYGLMGLITRWVVHHATAEYAAVAGLFDPDVRLCLNVPTSDFEAPDFPDLVRGALSDSGLSAHNLELEVTEAEPAGDFPALKTHMDDLGADGISFSLDDFGTGFSCLGLVRELPFSRLKLDRSFLHPSEGYRGRDVVAAIVHLASLLKVNLLAEGIESARQVDALVELGAFQGQGFLFGRPMPADRLADWYREWSAA</sequence>
<name>A0ABP5EN95_9MICO</name>
<dbReference type="Proteomes" id="UP001500755">
    <property type="component" value="Unassembled WGS sequence"/>
</dbReference>
<dbReference type="Pfam" id="PF13426">
    <property type="entry name" value="PAS_9"/>
    <property type="match status" value="1"/>
</dbReference>
<dbReference type="SMART" id="SM00267">
    <property type="entry name" value="GGDEF"/>
    <property type="match status" value="1"/>
</dbReference>
<protein>
    <recommendedName>
        <fullName evidence="7">PAS domain S-box-containing protein/diguanylate cyclase (GGDEF) domain-containing protein</fullName>
    </recommendedName>
</protein>
<keyword evidence="6" id="KW-1185">Reference proteome</keyword>
<dbReference type="NCBIfam" id="TIGR00254">
    <property type="entry name" value="GGDEF"/>
    <property type="match status" value="1"/>
</dbReference>
<dbReference type="InterPro" id="IPR052155">
    <property type="entry name" value="Biofilm_reg_signaling"/>
</dbReference>
<feature type="domain" description="PAS" evidence="2">
    <location>
        <begin position="22"/>
        <end position="67"/>
    </location>
</feature>
<evidence type="ECO:0008006" key="7">
    <source>
        <dbReference type="Google" id="ProtNLM"/>
    </source>
</evidence>
<dbReference type="Gene3D" id="3.30.70.270">
    <property type="match status" value="1"/>
</dbReference>
<dbReference type="PANTHER" id="PTHR44757:SF2">
    <property type="entry name" value="BIOFILM ARCHITECTURE MAINTENANCE PROTEIN MBAA"/>
    <property type="match status" value="1"/>
</dbReference>